<feature type="domain" description="HU" evidence="1">
    <location>
        <begin position="1"/>
        <end position="123"/>
    </location>
</feature>
<dbReference type="SUPFAM" id="SSF47729">
    <property type="entry name" value="IHF-like DNA-binding proteins"/>
    <property type="match status" value="1"/>
</dbReference>
<dbReference type="GO" id="GO:0003677">
    <property type="term" value="F:DNA binding"/>
    <property type="evidence" value="ECO:0007669"/>
    <property type="project" value="InterPro"/>
</dbReference>
<sequence>MAVRFFKYKRKITKNSVPEYRYMPKNHLEDTVGFEELAEMIEKKSTMSRGDILGVLAELEVTSFFMLEKGHPVKLGILGTFYPSIETKSVDSPEKVTSKLIKRFKVIFKPSKYLKNRFKNVEFVLEDNVVREAKN</sequence>
<dbReference type="AlphaFoldDB" id="A0A644UF29"/>
<dbReference type="NCBIfam" id="TIGR01201">
    <property type="entry name" value="HU_rel"/>
    <property type="match status" value="1"/>
</dbReference>
<dbReference type="InterPro" id="IPR041607">
    <property type="entry name" value="HU-HIG"/>
</dbReference>
<dbReference type="InterPro" id="IPR005902">
    <property type="entry name" value="HU_DNA-bd_put"/>
</dbReference>
<dbReference type="Pfam" id="PF18291">
    <property type="entry name" value="HU-HIG"/>
    <property type="match status" value="1"/>
</dbReference>
<name>A0A644UF29_9ZZZZ</name>
<dbReference type="EMBL" id="VSSQ01000107">
    <property type="protein sequence ID" value="MPL77459.1"/>
    <property type="molecule type" value="Genomic_DNA"/>
</dbReference>
<evidence type="ECO:0000259" key="1">
    <source>
        <dbReference type="Pfam" id="PF18291"/>
    </source>
</evidence>
<protein>
    <recommendedName>
        <fullName evidence="1">HU domain-containing protein</fullName>
    </recommendedName>
</protein>
<evidence type="ECO:0000313" key="2">
    <source>
        <dbReference type="EMBL" id="MPL77459.1"/>
    </source>
</evidence>
<accession>A0A644UF29</accession>
<organism evidence="2">
    <name type="scientific">bioreactor metagenome</name>
    <dbReference type="NCBI Taxonomy" id="1076179"/>
    <lineage>
        <taxon>unclassified sequences</taxon>
        <taxon>metagenomes</taxon>
        <taxon>ecological metagenomes</taxon>
    </lineage>
</organism>
<reference evidence="2" key="1">
    <citation type="submission" date="2019-08" db="EMBL/GenBank/DDBJ databases">
        <authorList>
            <person name="Kucharzyk K."/>
            <person name="Murdoch R.W."/>
            <person name="Higgins S."/>
            <person name="Loffler F."/>
        </authorList>
    </citation>
    <scope>NUCLEOTIDE SEQUENCE</scope>
</reference>
<proteinExistence type="predicted"/>
<comment type="caution">
    <text evidence="2">The sequence shown here is derived from an EMBL/GenBank/DDBJ whole genome shotgun (WGS) entry which is preliminary data.</text>
</comment>
<gene>
    <name evidence="2" type="ORF">SDC9_23315</name>
</gene>
<dbReference type="InterPro" id="IPR010992">
    <property type="entry name" value="IHF-like_DNA-bd_dom_sf"/>
</dbReference>